<gene>
    <name evidence="1" type="ordered locus">At3g27990</name>
</gene>
<evidence type="ECO:0000313" key="1">
    <source>
        <dbReference type="EMBL" id="AAN72216.1"/>
    </source>
</evidence>
<proteinExistence type="evidence at transcript level"/>
<dbReference type="AlphaFoldDB" id="Q8H0S5"/>
<reference evidence="1" key="1">
    <citation type="submission" date="2002-11" db="EMBL/GenBank/DDBJ databases">
        <authorList>
            <person name="Nguyen M."/>
            <person name="Karlin-Neumann G."/>
            <person name="Southwick A."/>
            <person name="Tripp M."/>
            <person name="Miranda M."/>
            <person name="Palm C.J."/>
            <person name="Bowser L."/>
            <person name="Jones T."/>
            <person name="Banh J."/>
            <person name="Carninci P."/>
            <person name="Chen H."/>
            <person name="Cheuk R."/>
            <person name="Chung M.K."/>
            <person name="Hayashizaki Y."/>
            <person name="Ishida J."/>
            <person name="Kamiya A."/>
            <person name="Kawai J."/>
            <person name="Kim C."/>
            <person name="Lin J."/>
            <person name="Liu S.X."/>
            <person name="Narusaka M."/>
            <person name="Pham P.K."/>
            <person name="Sakano H."/>
            <person name="Sakurai T."/>
            <person name="Satou M."/>
            <person name="Seki M."/>
            <person name="Shinn P."/>
            <person name="Yamada K."/>
            <person name="Shinozaki K."/>
            <person name="Ecker J."/>
            <person name="Theologis A."/>
            <person name="Davis R.W."/>
        </authorList>
    </citation>
    <scope>NUCLEOTIDE SEQUENCE</scope>
</reference>
<protein>
    <submittedName>
        <fullName evidence="1">Uncharacterized protein At3g27990</fullName>
    </submittedName>
</protein>
<name>Q8H0S5_ARATH</name>
<sequence length="91" mass="10524">MTNSNSDSDYFDGYLRRKQLQTFTFSWLLPVLVKQETSLRLSSMPLVRDTSQHHSHLHHQLTPAAFNSAESDHHHHRSTHGTLQSLIFSLL</sequence>
<accession>Q8H0S5</accession>
<dbReference type="EMBL" id="BT002205">
    <property type="protein sequence ID" value="AAN72216.1"/>
    <property type="molecule type" value="mRNA"/>
</dbReference>
<organism evidence="1">
    <name type="scientific">Arabidopsis thaliana</name>
    <name type="common">Mouse-ear cress</name>
    <dbReference type="NCBI Taxonomy" id="3702"/>
    <lineage>
        <taxon>Eukaryota</taxon>
        <taxon>Viridiplantae</taxon>
        <taxon>Streptophyta</taxon>
        <taxon>Embryophyta</taxon>
        <taxon>Tracheophyta</taxon>
        <taxon>Spermatophyta</taxon>
        <taxon>Magnoliopsida</taxon>
        <taxon>eudicotyledons</taxon>
        <taxon>Gunneridae</taxon>
        <taxon>Pentapetalae</taxon>
        <taxon>rosids</taxon>
        <taxon>malvids</taxon>
        <taxon>Brassicales</taxon>
        <taxon>Brassicaceae</taxon>
        <taxon>Camelineae</taxon>
        <taxon>Arabidopsis</taxon>
    </lineage>
</organism>